<dbReference type="InterPro" id="IPR042100">
    <property type="entry name" value="Bug_dom1"/>
</dbReference>
<dbReference type="PANTHER" id="PTHR42928">
    <property type="entry name" value="TRICARBOXYLATE-BINDING PROTEIN"/>
    <property type="match status" value="1"/>
</dbReference>
<evidence type="ECO:0000313" key="3">
    <source>
        <dbReference type="EMBL" id="WHS64933.1"/>
    </source>
</evidence>
<feature type="chain" id="PRO_5047038092" evidence="2">
    <location>
        <begin position="34"/>
        <end position="346"/>
    </location>
</feature>
<dbReference type="PANTHER" id="PTHR42928:SF5">
    <property type="entry name" value="BLR1237 PROTEIN"/>
    <property type="match status" value="1"/>
</dbReference>
<keyword evidence="4" id="KW-1185">Reference proteome</keyword>
<dbReference type="Pfam" id="PF03401">
    <property type="entry name" value="TctC"/>
    <property type="match status" value="1"/>
</dbReference>
<dbReference type="Proteomes" id="UP001240697">
    <property type="component" value="Chromosome"/>
</dbReference>
<dbReference type="Gene3D" id="3.40.190.150">
    <property type="entry name" value="Bordetella uptake gene, domain 1"/>
    <property type="match status" value="1"/>
</dbReference>
<dbReference type="InterPro" id="IPR006311">
    <property type="entry name" value="TAT_signal"/>
</dbReference>
<reference evidence="3 4" key="1">
    <citation type="submission" date="2023-05" db="EMBL/GenBank/DDBJ databases">
        <authorList>
            <person name="Yin Y."/>
            <person name="Lu Z."/>
        </authorList>
    </citation>
    <scope>NUCLEOTIDE SEQUENCE [LARGE SCALE GENOMIC DNA]</scope>
    <source>
        <strain evidence="3 4">ZM22</strain>
    </source>
</reference>
<sequence>MGTDTTASPLTRRRLLTLTAAAASPLIASRAYAQKGSAGFTTNSSKAANALTLVVPYSAGGPLDRASRRLAQDTTSIAHMQVINVTGAGGSTGAAMVARAGARDPLLLMGAAGTHAILPWLNPQLPYDPLRDFQPLNLVARMPHVLVMRSELAQQWRIQTPDDLLRFMARNRQPLRYASAGNGSIGHIAGKRFQTLTRVPLQHLPFAGAQPAMSALLEGSSDLMFDNIASCLPHIRAGRLKALGVTSATPLPMLPGVPGVPVLGESIRGLELTTWFGLFATAGISDAQASCWANAFARTLQQPAVQQYFDAMGVIREDLRLQDFAQLVQADHRFYGQLIRNNLQLS</sequence>
<evidence type="ECO:0000256" key="2">
    <source>
        <dbReference type="SAM" id="SignalP"/>
    </source>
</evidence>
<dbReference type="PIRSF" id="PIRSF017082">
    <property type="entry name" value="YflP"/>
    <property type="match status" value="1"/>
</dbReference>
<comment type="similarity">
    <text evidence="1">Belongs to the UPF0065 (bug) family.</text>
</comment>
<dbReference type="EMBL" id="CP125947">
    <property type="protein sequence ID" value="WHS64933.1"/>
    <property type="molecule type" value="Genomic_DNA"/>
</dbReference>
<protein>
    <submittedName>
        <fullName evidence="3">Tripartite tricarboxylate transporter substrate-binding protein</fullName>
    </submittedName>
</protein>
<dbReference type="PROSITE" id="PS51318">
    <property type="entry name" value="TAT"/>
    <property type="match status" value="1"/>
</dbReference>
<organism evidence="3 4">
    <name type="scientific">Comamonas resistens</name>
    <dbReference type="NCBI Taxonomy" id="3046670"/>
    <lineage>
        <taxon>Bacteria</taxon>
        <taxon>Pseudomonadati</taxon>
        <taxon>Pseudomonadota</taxon>
        <taxon>Betaproteobacteria</taxon>
        <taxon>Burkholderiales</taxon>
        <taxon>Comamonadaceae</taxon>
        <taxon>Comamonas</taxon>
    </lineage>
</organism>
<gene>
    <name evidence="3" type="ORF">QMY55_20975</name>
</gene>
<proteinExistence type="inferred from homology"/>
<dbReference type="Gene3D" id="3.40.190.10">
    <property type="entry name" value="Periplasmic binding protein-like II"/>
    <property type="match status" value="1"/>
</dbReference>
<accession>A0ABY8SPE4</accession>
<evidence type="ECO:0000313" key="4">
    <source>
        <dbReference type="Proteomes" id="UP001240697"/>
    </source>
</evidence>
<dbReference type="RefSeq" id="WP_283486044.1">
    <property type="nucleotide sequence ID" value="NZ_CP125947.1"/>
</dbReference>
<feature type="signal peptide" evidence="2">
    <location>
        <begin position="1"/>
        <end position="33"/>
    </location>
</feature>
<dbReference type="InterPro" id="IPR005064">
    <property type="entry name" value="BUG"/>
</dbReference>
<name>A0ABY8SPE4_9BURK</name>
<evidence type="ECO:0000256" key="1">
    <source>
        <dbReference type="ARBA" id="ARBA00006987"/>
    </source>
</evidence>
<keyword evidence="2" id="KW-0732">Signal</keyword>